<dbReference type="PATRIC" id="fig|932677.3.peg.1265"/>
<evidence type="ECO:0000313" key="2">
    <source>
        <dbReference type="Proteomes" id="UP000006690"/>
    </source>
</evidence>
<dbReference type="EMBL" id="AP012032">
    <property type="protein sequence ID" value="BAK11181.1"/>
    <property type="molecule type" value="Genomic_DNA"/>
</dbReference>
<gene>
    <name evidence="1" type="primary">ymgB</name>
    <name evidence="1" type="ordered locus">PAJ_1101</name>
</gene>
<accession>A0A0H3KVS9</accession>
<reference evidence="2" key="1">
    <citation type="journal article" date="2012" name="Appl. Microbiol. Biotechnol.">
        <title>The complete genome sequence of Pantoea ananatis AJ13355, an organism with great biotechnological potential.</title>
        <authorList>
            <person name="Hara Y."/>
            <person name="Kadotani N."/>
            <person name="Izui H."/>
            <person name="Katashkina J.I."/>
            <person name="Kuvaeva T.M."/>
            <person name="Andreeva I.G."/>
            <person name="Golubeva L.I."/>
            <person name="Malko D.B."/>
            <person name="Makeev V.J."/>
            <person name="Mashko S.V."/>
            <person name="Kozlov Y.I."/>
        </authorList>
    </citation>
    <scope>NUCLEOTIDE SEQUENCE [LARGE SCALE GENOMIC DNA]</scope>
    <source>
        <strain evidence="2">AJ13355</strain>
    </source>
</reference>
<evidence type="ECO:0000313" key="1">
    <source>
        <dbReference type="EMBL" id="BAK11181.1"/>
    </source>
</evidence>
<dbReference type="KEGG" id="paj:PAJ_1101"/>
<dbReference type="HOGENOM" id="CLU_164045_2_0_6"/>
<name>A0A0H3KVS9_PANAA</name>
<dbReference type="AlphaFoldDB" id="A0A0H3KVS9"/>
<dbReference type="eggNOG" id="ENOG50336K1">
    <property type="taxonomic scope" value="Bacteria"/>
</dbReference>
<dbReference type="Pfam" id="PF10798">
    <property type="entry name" value="YmgB"/>
    <property type="match status" value="1"/>
</dbReference>
<dbReference type="GO" id="GO:0071468">
    <property type="term" value="P:cellular response to acidic pH"/>
    <property type="evidence" value="ECO:0007669"/>
    <property type="project" value="InterPro"/>
</dbReference>
<sequence>MSGFPPSDAKFFSATGRNGFHDFEATMQTTTNTESQISEYFMNAGEHFTSEKDVIAETWSELAAFKAHVSEKDMVLGLIHKLESETDATKQDIYRQALEIVLQRTPGEARF</sequence>
<protein>
    <recommendedName>
        <fullName evidence="3">YmgB</fullName>
    </recommendedName>
</protein>
<evidence type="ECO:0008006" key="3">
    <source>
        <dbReference type="Google" id="ProtNLM"/>
    </source>
</evidence>
<dbReference type="InterPro" id="IPR024753">
    <property type="entry name" value="AriR"/>
</dbReference>
<dbReference type="Proteomes" id="UP000006690">
    <property type="component" value="Chromosome"/>
</dbReference>
<dbReference type="Gene3D" id="1.20.5.5260">
    <property type="match status" value="1"/>
</dbReference>
<organism evidence="1 2">
    <name type="scientific">Pantoea ananatis (strain AJ13355)</name>
    <dbReference type="NCBI Taxonomy" id="932677"/>
    <lineage>
        <taxon>Bacteria</taxon>
        <taxon>Pseudomonadati</taxon>
        <taxon>Pseudomonadota</taxon>
        <taxon>Gammaproteobacteria</taxon>
        <taxon>Enterobacterales</taxon>
        <taxon>Erwiniaceae</taxon>
        <taxon>Pantoea</taxon>
    </lineage>
</organism>
<proteinExistence type="predicted"/>